<sequence>MRFTASSAIRLSVFICQLADGTQGMHRVRVFSSADSSSEGVGSSWERVGSSWEGVGSSSEGVRDFPAAGSFSELTWGFRVPAGEPECWIPPVEPCINQYLEERKPRIFPDAHQELQPLHPKISRSDALMTHVDHKTAKQLGTWYTKITISHEKLPADDPRRIFITEIWRSDAPLHYQTHLIDLVFKNILDRRNLFVTDAQAKEWLGVVAYTLREHPATASFDRPHKAVSALFGLYSLQVRSAERPVLIPYTSAMKSYAWHILGKHTDFGPQNYLTWEHALLNPDEGFGPELGEWETFKKNFPEMARKLLEGDKAVFDYIHSIGNSFDSISAHKRVAILAFFYHALNQIKNKSADSPIGMIYMFIDHYYDNLLSHEKKLIKFIRNGH</sequence>
<protein>
    <submittedName>
        <fullName evidence="1">Uncharacterized protein</fullName>
    </submittedName>
</protein>
<dbReference type="GeneID" id="77801514"/>
<dbReference type="EMBL" id="CP110430">
    <property type="protein sequence ID" value="WAQ89020.1"/>
    <property type="molecule type" value="Genomic_DNA"/>
</dbReference>
<gene>
    <name evidence="1" type="ORF">PtA15_10A443</name>
</gene>
<accession>A0ABY7CVL4</accession>
<proteinExistence type="predicted"/>
<dbReference type="RefSeq" id="XP_053024575.1">
    <property type="nucleotide sequence ID" value="XM_053160619.1"/>
</dbReference>
<keyword evidence="2" id="KW-1185">Reference proteome</keyword>
<evidence type="ECO:0000313" key="2">
    <source>
        <dbReference type="Proteomes" id="UP001164743"/>
    </source>
</evidence>
<name>A0ABY7CVL4_9BASI</name>
<reference evidence="1" key="1">
    <citation type="submission" date="2022-10" db="EMBL/GenBank/DDBJ databases">
        <title>Puccinia triticina Genome sequencing and assembly.</title>
        <authorList>
            <person name="Li C."/>
        </authorList>
    </citation>
    <scope>NUCLEOTIDE SEQUENCE</scope>
    <source>
        <strain evidence="1">Pt15</strain>
    </source>
</reference>
<dbReference type="Proteomes" id="UP001164743">
    <property type="component" value="Chromosome 10A"/>
</dbReference>
<organism evidence="1 2">
    <name type="scientific">Puccinia triticina</name>
    <dbReference type="NCBI Taxonomy" id="208348"/>
    <lineage>
        <taxon>Eukaryota</taxon>
        <taxon>Fungi</taxon>
        <taxon>Dikarya</taxon>
        <taxon>Basidiomycota</taxon>
        <taxon>Pucciniomycotina</taxon>
        <taxon>Pucciniomycetes</taxon>
        <taxon>Pucciniales</taxon>
        <taxon>Pucciniaceae</taxon>
        <taxon>Puccinia</taxon>
    </lineage>
</organism>
<evidence type="ECO:0000313" key="1">
    <source>
        <dbReference type="EMBL" id="WAQ89020.1"/>
    </source>
</evidence>